<feature type="domain" description="Endonuclease/exonuclease/phosphatase" evidence="2">
    <location>
        <begin position="7"/>
        <end position="259"/>
    </location>
</feature>
<dbReference type="CDD" id="cd09079">
    <property type="entry name" value="RgfB-like"/>
    <property type="match status" value="1"/>
</dbReference>
<proteinExistence type="predicted"/>
<dbReference type="Gene3D" id="3.60.10.10">
    <property type="entry name" value="Endonuclease/exonuclease/phosphatase"/>
    <property type="match status" value="1"/>
</dbReference>
<dbReference type="Proteomes" id="UP000319671">
    <property type="component" value="Unassembled WGS sequence"/>
</dbReference>
<dbReference type="PANTHER" id="PTHR15822:SF23">
    <property type="entry name" value="ENDONUCLEASE_EXONUCLEASE_PHOSPHATASE FAMILY PROTEIN"/>
    <property type="match status" value="1"/>
</dbReference>
<sequence length="268" mass="31274">MVIMKLLTLNCHSWHEEHQLDKIAHLVDTIIENSYDVISLQEVSQALAEEYVDGKVKKNNYAYVLLQELKKRGNDEYSMVWDLTHYIKNGTYEEGVAILTKHPIIQHRSFFVSQSEDYAVNWKTRRIIGATIKYKDKPYTFYSCHMGWWHDEVEPFKAQADKMFKKLNWDESFFLMGDFNNDASLKGEGYEYLLSHGLYDTYNLAEEKDEGITVKGKIAGWSNNKQDLRIDLILTNQPAQVDFSKVIFNNHNKMVVSDHYGVEAKVNL</sequence>
<accession>A0A561DNN1</accession>
<evidence type="ECO:0000313" key="4">
    <source>
        <dbReference type="Proteomes" id="UP000319671"/>
    </source>
</evidence>
<name>A0A561DNN1_9BACI</name>
<keyword evidence="4" id="KW-1185">Reference proteome</keyword>
<dbReference type="SUPFAM" id="SSF56219">
    <property type="entry name" value="DNase I-like"/>
    <property type="match status" value="1"/>
</dbReference>
<evidence type="ECO:0000259" key="2">
    <source>
        <dbReference type="Pfam" id="PF03372"/>
    </source>
</evidence>
<comment type="caution">
    <text evidence="3">The sequence shown here is derived from an EMBL/GenBank/DDBJ whole genome shotgun (WGS) entry which is preliminary data.</text>
</comment>
<evidence type="ECO:0000256" key="1">
    <source>
        <dbReference type="ARBA" id="ARBA00022801"/>
    </source>
</evidence>
<organism evidence="3 4">
    <name type="scientific">Neobacillus bataviensis</name>
    <dbReference type="NCBI Taxonomy" id="220685"/>
    <lineage>
        <taxon>Bacteria</taxon>
        <taxon>Bacillati</taxon>
        <taxon>Bacillota</taxon>
        <taxon>Bacilli</taxon>
        <taxon>Bacillales</taxon>
        <taxon>Bacillaceae</taxon>
        <taxon>Neobacillus</taxon>
    </lineage>
</organism>
<dbReference type="Pfam" id="PF03372">
    <property type="entry name" value="Exo_endo_phos"/>
    <property type="match status" value="1"/>
</dbReference>
<keyword evidence="1" id="KW-0378">Hydrolase</keyword>
<dbReference type="InterPro" id="IPR036691">
    <property type="entry name" value="Endo/exonu/phosph_ase_sf"/>
</dbReference>
<evidence type="ECO:0000313" key="3">
    <source>
        <dbReference type="EMBL" id="TWE04958.1"/>
    </source>
</evidence>
<dbReference type="EMBL" id="VIVN01000003">
    <property type="protein sequence ID" value="TWE04958.1"/>
    <property type="molecule type" value="Genomic_DNA"/>
</dbReference>
<reference evidence="3 4" key="1">
    <citation type="submission" date="2019-06" db="EMBL/GenBank/DDBJ databases">
        <title>Sorghum-associated microbial communities from plants grown in Nebraska, USA.</title>
        <authorList>
            <person name="Schachtman D."/>
        </authorList>
    </citation>
    <scope>NUCLEOTIDE SEQUENCE [LARGE SCALE GENOMIC DNA]</scope>
    <source>
        <strain evidence="3 4">2482</strain>
    </source>
</reference>
<dbReference type="GO" id="GO:0016787">
    <property type="term" value="F:hydrolase activity"/>
    <property type="evidence" value="ECO:0007669"/>
    <property type="project" value="UniProtKB-KW"/>
</dbReference>
<dbReference type="InterPro" id="IPR051547">
    <property type="entry name" value="TDP2-like"/>
</dbReference>
<dbReference type="AlphaFoldDB" id="A0A561DNN1"/>
<dbReference type="PANTHER" id="PTHR15822">
    <property type="entry name" value="TRAF AND TNF RECEPTOR-ASSOCIATED PROTEIN"/>
    <property type="match status" value="1"/>
</dbReference>
<gene>
    <name evidence="3" type="ORF">FB550_103133</name>
</gene>
<dbReference type="InterPro" id="IPR005135">
    <property type="entry name" value="Endo/exonuclease/phosphatase"/>
</dbReference>
<protein>
    <submittedName>
        <fullName evidence="3">Maltose 6'-phosphate phosphatase</fullName>
    </submittedName>
</protein>